<dbReference type="AlphaFoldDB" id="A0A0M2RC35"/>
<dbReference type="EMBL" id="LANI01000003">
    <property type="protein sequence ID" value="KKJ77994.1"/>
    <property type="molecule type" value="Genomic_DNA"/>
</dbReference>
<gene>
    <name evidence="1" type="ORF">WH95_06210</name>
</gene>
<organism evidence="1 2">
    <name type="scientific">Kiloniella litopenaei</name>
    <dbReference type="NCBI Taxonomy" id="1549748"/>
    <lineage>
        <taxon>Bacteria</taxon>
        <taxon>Pseudomonadati</taxon>
        <taxon>Pseudomonadota</taxon>
        <taxon>Alphaproteobacteria</taxon>
        <taxon>Rhodospirillales</taxon>
        <taxon>Kiloniellaceae</taxon>
        <taxon>Kiloniella</taxon>
    </lineage>
</organism>
<evidence type="ECO:0000313" key="2">
    <source>
        <dbReference type="Proteomes" id="UP000034491"/>
    </source>
</evidence>
<dbReference type="RefSeq" id="WP_046504361.1">
    <property type="nucleotide sequence ID" value="NZ_LANI01000003.1"/>
</dbReference>
<accession>A0A0M2RC35</accession>
<comment type="caution">
    <text evidence="1">The sequence shown here is derived from an EMBL/GenBank/DDBJ whole genome shotgun (WGS) entry which is preliminary data.</text>
</comment>
<proteinExistence type="predicted"/>
<reference evidence="1 2" key="1">
    <citation type="submission" date="2015-03" db="EMBL/GenBank/DDBJ databases">
        <title>Genome sequence of Kiloniella sp. P1-1, isolated from the gut microflora of Pacific white shrimp, Penaeus vannamei.</title>
        <authorList>
            <person name="Shao Z."/>
            <person name="Wang L."/>
            <person name="Li X."/>
        </authorList>
    </citation>
    <scope>NUCLEOTIDE SEQUENCE [LARGE SCALE GENOMIC DNA]</scope>
    <source>
        <strain evidence="1 2">P1-1</strain>
    </source>
</reference>
<evidence type="ECO:0000313" key="1">
    <source>
        <dbReference type="EMBL" id="KKJ77994.1"/>
    </source>
</evidence>
<name>A0A0M2RC35_9PROT</name>
<sequence>MILVKVDVIPRGDYSKQKQIGEIKIANITGPHTYRMSSDYKYQIKSEDGETVFEGTIIDSYNGNAFELISECLNAWNEGWIVTPDNHGDGGVRVKEKTDRR</sequence>
<dbReference type="Proteomes" id="UP000034491">
    <property type="component" value="Unassembled WGS sequence"/>
</dbReference>
<keyword evidence="2" id="KW-1185">Reference proteome</keyword>
<protein>
    <submittedName>
        <fullName evidence="1">Uncharacterized protein</fullName>
    </submittedName>
</protein>